<dbReference type="Pfam" id="PF13456">
    <property type="entry name" value="RVT_3"/>
    <property type="match status" value="1"/>
</dbReference>
<dbReference type="GO" id="GO:0003676">
    <property type="term" value="F:nucleic acid binding"/>
    <property type="evidence" value="ECO:0007669"/>
    <property type="project" value="InterPro"/>
</dbReference>
<dbReference type="AlphaFoldDB" id="A0A9W3DKC6"/>
<dbReference type="GO" id="GO:0004523">
    <property type="term" value="F:RNA-DNA hybrid ribonuclease activity"/>
    <property type="evidence" value="ECO:0007669"/>
    <property type="project" value="InterPro"/>
</dbReference>
<reference evidence="3" key="2">
    <citation type="submission" date="2025-08" db="UniProtKB">
        <authorList>
            <consortium name="RefSeq"/>
        </authorList>
    </citation>
    <scope>IDENTIFICATION</scope>
    <source>
        <tissue evidence="3">Leaf</tissue>
    </source>
</reference>
<gene>
    <name evidence="3" type="primary">LOC130511328</name>
</gene>
<organism evidence="2 3">
    <name type="scientific">Raphanus sativus</name>
    <name type="common">Radish</name>
    <name type="synonym">Raphanus raphanistrum var. sativus</name>
    <dbReference type="NCBI Taxonomy" id="3726"/>
    <lineage>
        <taxon>Eukaryota</taxon>
        <taxon>Viridiplantae</taxon>
        <taxon>Streptophyta</taxon>
        <taxon>Embryophyta</taxon>
        <taxon>Tracheophyta</taxon>
        <taxon>Spermatophyta</taxon>
        <taxon>Magnoliopsida</taxon>
        <taxon>eudicotyledons</taxon>
        <taxon>Gunneridae</taxon>
        <taxon>Pentapetalae</taxon>
        <taxon>rosids</taxon>
        <taxon>malvids</taxon>
        <taxon>Brassicales</taxon>
        <taxon>Brassicaceae</taxon>
        <taxon>Brassiceae</taxon>
        <taxon>Raphanus</taxon>
    </lineage>
</organism>
<sequence>MEEDDPKSSCDISSEYYRLYFKGLINEETTTVLAGFGVAICDKENNLLFQMKGPLHGSAITDLEAELMALRRGLTEAVMGRYVLEEDNIVLLMDDVQRIRQQLASSIPVLVNEDQTK</sequence>
<dbReference type="InterPro" id="IPR002156">
    <property type="entry name" value="RNaseH_domain"/>
</dbReference>
<keyword evidence="2" id="KW-1185">Reference proteome</keyword>
<dbReference type="KEGG" id="rsz:130511328"/>
<evidence type="ECO:0000313" key="2">
    <source>
        <dbReference type="Proteomes" id="UP000504610"/>
    </source>
</evidence>
<name>A0A9W3DKC6_RAPSA</name>
<dbReference type="RefSeq" id="XP_056864237.1">
    <property type="nucleotide sequence ID" value="XM_057008257.1"/>
</dbReference>
<dbReference type="GeneID" id="130511328"/>
<evidence type="ECO:0000313" key="3">
    <source>
        <dbReference type="RefSeq" id="XP_056864237.1"/>
    </source>
</evidence>
<dbReference type="OrthoDB" id="1109357at2759"/>
<dbReference type="Proteomes" id="UP000504610">
    <property type="component" value="Chromosome 4"/>
</dbReference>
<proteinExistence type="predicted"/>
<reference evidence="2" key="1">
    <citation type="journal article" date="2019" name="Database">
        <title>The radish genome database (RadishGD): an integrated information resource for radish genomics.</title>
        <authorList>
            <person name="Yu H.J."/>
            <person name="Baek S."/>
            <person name="Lee Y.J."/>
            <person name="Cho A."/>
            <person name="Mun J.H."/>
        </authorList>
    </citation>
    <scope>NUCLEOTIDE SEQUENCE [LARGE SCALE GENOMIC DNA]</scope>
    <source>
        <strain evidence="2">cv. WK10039</strain>
    </source>
</reference>
<feature type="non-terminal residue" evidence="3">
    <location>
        <position position="117"/>
    </location>
</feature>
<evidence type="ECO:0000259" key="1">
    <source>
        <dbReference type="Pfam" id="PF13456"/>
    </source>
</evidence>
<feature type="domain" description="RNase H type-1" evidence="1">
    <location>
        <begin position="30"/>
        <end position="78"/>
    </location>
</feature>
<protein>
    <submittedName>
        <fullName evidence="3">E3 ubiquitin-protein ligase RSL1-like</fullName>
    </submittedName>
</protein>
<accession>A0A9W3DKC6</accession>